<evidence type="ECO:0000313" key="2">
    <source>
        <dbReference type="Proteomes" id="UP000233556"/>
    </source>
</evidence>
<proteinExistence type="predicted"/>
<sequence>MERRRLRTLQLYLVQTWKTEGRFSSAEQLKGILQDSNPPTLFCSALLDNSAFAQLRKQVTHLVDEGKAVVVVYLDFCKDFDTVFHSILLEKLAAHDLDRCTLHWLKNWLDGQAQSLVVKKALQRGLGRLDRWAKANDLKFNKAKCWVRHLGHNNPMQCYRLGEEWLESCLVEKVLGVLVNSWLNMSLQCAQVAHSILACIRNSVASLTTKLIIPLHSALVRPQLKCYVQFWAPHYKKDIDVLERVQRRATKLVRGLGHKSRRRQLEEDC</sequence>
<dbReference type="EMBL" id="KZ505955">
    <property type="protein sequence ID" value="PKU42836.1"/>
    <property type="molecule type" value="Genomic_DNA"/>
</dbReference>
<dbReference type="OrthoDB" id="416454at2759"/>
<organism evidence="1 2">
    <name type="scientific">Limosa lapponica baueri</name>
    <dbReference type="NCBI Taxonomy" id="1758121"/>
    <lineage>
        <taxon>Eukaryota</taxon>
        <taxon>Metazoa</taxon>
        <taxon>Chordata</taxon>
        <taxon>Craniata</taxon>
        <taxon>Vertebrata</taxon>
        <taxon>Euteleostomi</taxon>
        <taxon>Archelosauria</taxon>
        <taxon>Archosauria</taxon>
        <taxon>Dinosauria</taxon>
        <taxon>Saurischia</taxon>
        <taxon>Theropoda</taxon>
        <taxon>Coelurosauria</taxon>
        <taxon>Aves</taxon>
        <taxon>Neognathae</taxon>
        <taxon>Neoaves</taxon>
        <taxon>Charadriiformes</taxon>
        <taxon>Scolopacidae</taxon>
        <taxon>Limosa</taxon>
    </lineage>
</organism>
<reference evidence="2" key="2">
    <citation type="submission" date="2017-12" db="EMBL/GenBank/DDBJ databases">
        <title>Genome sequence of the Bar-tailed Godwit (Limosa lapponica baueri).</title>
        <authorList>
            <person name="Lima N.C.B."/>
            <person name="Parody-Merino A.M."/>
            <person name="Battley P.F."/>
            <person name="Fidler A.E."/>
            <person name="Prosdocimi F."/>
        </authorList>
    </citation>
    <scope>NUCLEOTIDE SEQUENCE [LARGE SCALE GENOMIC DNA]</scope>
</reference>
<evidence type="ECO:0000313" key="1">
    <source>
        <dbReference type="EMBL" id="PKU42836.1"/>
    </source>
</evidence>
<reference evidence="2" key="1">
    <citation type="submission" date="2017-11" db="EMBL/GenBank/DDBJ databases">
        <authorList>
            <person name="Lima N.C."/>
            <person name="Parody-Merino A.M."/>
            <person name="Battley P.F."/>
            <person name="Fidler A.E."/>
            <person name="Prosdocimi F."/>
        </authorList>
    </citation>
    <scope>NUCLEOTIDE SEQUENCE [LARGE SCALE GENOMIC DNA]</scope>
</reference>
<dbReference type="AlphaFoldDB" id="A0A2I0U9U9"/>
<evidence type="ECO:0008006" key="3">
    <source>
        <dbReference type="Google" id="ProtNLM"/>
    </source>
</evidence>
<accession>A0A2I0U9U9</accession>
<dbReference type="Proteomes" id="UP000233556">
    <property type="component" value="Unassembled WGS sequence"/>
</dbReference>
<dbReference type="PANTHER" id="PTHR33332">
    <property type="entry name" value="REVERSE TRANSCRIPTASE DOMAIN-CONTAINING PROTEIN"/>
    <property type="match status" value="1"/>
</dbReference>
<keyword evidence="2" id="KW-1185">Reference proteome</keyword>
<gene>
    <name evidence="1" type="ORF">llap_6862</name>
</gene>
<name>A0A2I0U9U9_LIMLA</name>
<protein>
    <recommendedName>
        <fullName evidence="3">Reverse transcriptase domain-containing protein</fullName>
    </recommendedName>
</protein>